<organism evidence="1 2">
    <name type="scientific">Nocardioides ginsengisoli</name>
    <dbReference type="NCBI Taxonomy" id="363868"/>
    <lineage>
        <taxon>Bacteria</taxon>
        <taxon>Bacillati</taxon>
        <taxon>Actinomycetota</taxon>
        <taxon>Actinomycetes</taxon>
        <taxon>Propionibacteriales</taxon>
        <taxon>Nocardioidaceae</taxon>
        <taxon>Nocardioides</taxon>
    </lineage>
</organism>
<accession>A0ABW3W1T4</accession>
<evidence type="ECO:0000313" key="1">
    <source>
        <dbReference type="EMBL" id="MFD1248435.1"/>
    </source>
</evidence>
<sequence length="121" mass="12773">MSASFQTASLVRVRFEPLEAGFHIYSLTLPARGIDGLGIPTRVATGDGLTASGPARSTVDAISLHIPELHVTLPVYPDGPVDIVLPVEPDHPRDSAVIVTYGACSDDVCLMPVRDLSVPVN</sequence>
<gene>
    <name evidence="1" type="ORF">ACFQ3F_11620</name>
</gene>
<reference evidence="2" key="1">
    <citation type="journal article" date="2019" name="Int. J. Syst. Evol. Microbiol.">
        <title>The Global Catalogue of Microorganisms (GCM) 10K type strain sequencing project: providing services to taxonomists for standard genome sequencing and annotation.</title>
        <authorList>
            <consortium name="The Broad Institute Genomics Platform"/>
            <consortium name="The Broad Institute Genome Sequencing Center for Infectious Disease"/>
            <person name="Wu L."/>
            <person name="Ma J."/>
        </authorList>
    </citation>
    <scope>NUCLEOTIDE SEQUENCE [LARGE SCALE GENOMIC DNA]</scope>
    <source>
        <strain evidence="2">CCUG 52478</strain>
    </source>
</reference>
<evidence type="ECO:0008006" key="3">
    <source>
        <dbReference type="Google" id="ProtNLM"/>
    </source>
</evidence>
<evidence type="ECO:0000313" key="2">
    <source>
        <dbReference type="Proteomes" id="UP001597229"/>
    </source>
</evidence>
<keyword evidence="2" id="KW-1185">Reference proteome</keyword>
<protein>
    <recommendedName>
        <fullName evidence="3">Thiol:disulfide interchange protein DsbD N-terminal domain-containing protein</fullName>
    </recommendedName>
</protein>
<dbReference type="RefSeq" id="WP_367917948.1">
    <property type="nucleotide sequence ID" value="NZ_BAABAC010000006.1"/>
</dbReference>
<dbReference type="EMBL" id="JBHTLX010000016">
    <property type="protein sequence ID" value="MFD1248435.1"/>
    <property type="molecule type" value="Genomic_DNA"/>
</dbReference>
<dbReference type="Proteomes" id="UP001597229">
    <property type="component" value="Unassembled WGS sequence"/>
</dbReference>
<name>A0ABW3W1T4_9ACTN</name>
<proteinExistence type="predicted"/>
<comment type="caution">
    <text evidence="1">The sequence shown here is derived from an EMBL/GenBank/DDBJ whole genome shotgun (WGS) entry which is preliminary data.</text>
</comment>